<dbReference type="Proteomes" id="UP000636394">
    <property type="component" value="Unassembled WGS sequence"/>
</dbReference>
<dbReference type="EMBL" id="CP072829">
    <property type="protein sequence ID" value="QTU85035.1"/>
    <property type="molecule type" value="Genomic_DNA"/>
</dbReference>
<comment type="similarity">
    <text evidence="6">Belongs to the RNase D family.</text>
</comment>
<organism evidence="9 11">
    <name type="scientific">Xiamenia xianingshaonis</name>
    <dbReference type="NCBI Taxonomy" id="2682776"/>
    <lineage>
        <taxon>Bacteria</taxon>
        <taxon>Bacillati</taxon>
        <taxon>Actinomycetota</taxon>
        <taxon>Coriobacteriia</taxon>
        <taxon>Eggerthellales</taxon>
        <taxon>Eggerthellaceae</taxon>
        <taxon>Xiamenia</taxon>
    </lineage>
</organism>
<gene>
    <name evidence="6 9" type="primary">rnd</name>
    <name evidence="8" type="ORF">GMI68_02560</name>
    <name evidence="9" type="ORF">J7S26_03780</name>
</gene>
<dbReference type="InterPro" id="IPR012337">
    <property type="entry name" value="RNaseH-like_sf"/>
</dbReference>
<dbReference type="GO" id="GO:0033890">
    <property type="term" value="F:ribonuclease D activity"/>
    <property type="evidence" value="ECO:0007669"/>
    <property type="project" value="UniProtKB-UniRule"/>
</dbReference>
<evidence type="ECO:0000313" key="8">
    <source>
        <dbReference type="EMBL" id="NHM13663.1"/>
    </source>
</evidence>
<reference evidence="8 10" key="1">
    <citation type="submission" date="2019-11" db="EMBL/GenBank/DDBJ databases">
        <title>Eggerthellaceae novel genus isolated from the rectal contents of marmort.</title>
        <authorList>
            <person name="Zhang G."/>
        </authorList>
    </citation>
    <scope>NUCLEOTIDE SEQUENCE [LARGE SCALE GENOMIC DNA]</scope>
    <source>
        <strain evidence="8">Zg-886</strain>
        <strain evidence="10">zg-886</strain>
    </source>
</reference>
<dbReference type="InterPro" id="IPR051086">
    <property type="entry name" value="RNase_D-like"/>
</dbReference>
<evidence type="ECO:0000256" key="5">
    <source>
        <dbReference type="ARBA" id="ARBA00022839"/>
    </source>
</evidence>
<dbReference type="Gene3D" id="1.10.150.80">
    <property type="entry name" value="HRDC domain"/>
    <property type="match status" value="1"/>
</dbReference>
<dbReference type="AlphaFoldDB" id="A0A9E6MRU6"/>
<dbReference type="KEGG" id="ebz:J7S26_03780"/>
<dbReference type="InterPro" id="IPR036397">
    <property type="entry name" value="RNaseH_sf"/>
</dbReference>
<comment type="catalytic activity">
    <reaction evidence="6">
        <text>Exonucleolytic cleavage that removes extra residues from the 3'-terminus of tRNA to produce 5'-mononucleotides.</text>
        <dbReference type="EC" id="3.1.13.5"/>
    </reaction>
</comment>
<feature type="domain" description="HRDC" evidence="7">
    <location>
        <begin position="208"/>
        <end position="288"/>
    </location>
</feature>
<evidence type="ECO:0000256" key="4">
    <source>
        <dbReference type="ARBA" id="ARBA00022801"/>
    </source>
</evidence>
<dbReference type="Pfam" id="PF01612">
    <property type="entry name" value="DNA_pol_A_exo1"/>
    <property type="match status" value="1"/>
</dbReference>
<evidence type="ECO:0000256" key="3">
    <source>
        <dbReference type="ARBA" id="ARBA00022722"/>
    </source>
</evidence>
<evidence type="ECO:0000256" key="1">
    <source>
        <dbReference type="ARBA" id="ARBA00022490"/>
    </source>
</evidence>
<reference evidence="9" key="2">
    <citation type="submission" date="2021-04" db="EMBL/GenBank/DDBJ databases">
        <title>Novel species in family Eggerthellaceae.</title>
        <authorList>
            <person name="Zhang G."/>
        </authorList>
    </citation>
    <scope>NUCLEOTIDE SEQUENCE</scope>
    <source>
        <strain evidence="9">Zg-886</strain>
    </source>
</reference>
<dbReference type="InterPro" id="IPR002562">
    <property type="entry name" value="3'-5'_exonuclease_dom"/>
</dbReference>
<accession>A0A9E6MRU6</accession>
<keyword evidence="4 6" id="KW-0378">Hydrolase</keyword>
<dbReference type="PANTHER" id="PTHR47649:SF1">
    <property type="entry name" value="RIBONUCLEASE D"/>
    <property type="match status" value="1"/>
</dbReference>
<dbReference type="NCBIfam" id="TIGR01388">
    <property type="entry name" value="rnd"/>
    <property type="match status" value="1"/>
</dbReference>
<comment type="subcellular location">
    <subcellularLocation>
        <location evidence="6">Cytoplasm</location>
    </subcellularLocation>
</comment>
<keyword evidence="5 6" id="KW-0269">Exonuclease</keyword>
<sequence>MDYIADQASFDAFCEEALKSSVLAIDTEFLRDKTYYAKLCLIQMATDDRVVIVDPFELESLAALAPVLVDAKVMKLFHAGHQDLEIIFREVGVLPKPLFDTQVAASLLGHTQQIGYGALVHSVCGVTLRKADSFTDWSRRPLSDSQLHYAADDVIYLPRMYREMRESLKKMRRLHWLDKDFEALSDPKNYVVDPYDRYRRLKRAGSLSRRQLSAAREVAAWREGQAQRLDVPRKWVLTDEQIVEACKREPTTIDELFMVRGISERLEVRDARKVVSLIAAGLKAPLETMPELDKPSKCEPNVDVQMDLMGAVVRLRAKENGVAFQTLANHSDMMRIARGYREGIELLSGWRKRLVGDELVDLVEGRLALSLDEGGLRIDPIAGFHAHGPNAEGAAPCEESV</sequence>
<dbReference type="GO" id="GO:0003676">
    <property type="term" value="F:nucleic acid binding"/>
    <property type="evidence" value="ECO:0007669"/>
    <property type="project" value="InterPro"/>
</dbReference>
<evidence type="ECO:0000313" key="10">
    <source>
        <dbReference type="Proteomes" id="UP000636394"/>
    </source>
</evidence>
<dbReference type="Pfam" id="PF00570">
    <property type="entry name" value="HRDC"/>
    <property type="match status" value="1"/>
</dbReference>
<dbReference type="PANTHER" id="PTHR47649">
    <property type="entry name" value="RIBONUCLEASE D"/>
    <property type="match status" value="1"/>
</dbReference>
<dbReference type="EC" id="3.1.13.5" evidence="6"/>
<dbReference type="RefSeq" id="WP_166338671.1">
    <property type="nucleotide sequence ID" value="NZ_CP072829.1"/>
</dbReference>
<evidence type="ECO:0000313" key="11">
    <source>
        <dbReference type="Proteomes" id="UP000671910"/>
    </source>
</evidence>
<dbReference type="SUPFAM" id="SSF47819">
    <property type="entry name" value="HRDC-like"/>
    <property type="match status" value="2"/>
</dbReference>
<dbReference type="GO" id="GO:0008408">
    <property type="term" value="F:3'-5' exonuclease activity"/>
    <property type="evidence" value="ECO:0007669"/>
    <property type="project" value="InterPro"/>
</dbReference>
<dbReference type="SMART" id="SM00474">
    <property type="entry name" value="35EXOc"/>
    <property type="match status" value="1"/>
</dbReference>
<keyword evidence="1 6" id="KW-0963">Cytoplasm</keyword>
<dbReference type="SMART" id="SM00341">
    <property type="entry name" value="HRDC"/>
    <property type="match status" value="1"/>
</dbReference>
<dbReference type="InterPro" id="IPR002121">
    <property type="entry name" value="HRDC_dom"/>
</dbReference>
<comment type="function">
    <text evidence="6">Exonuclease involved in the 3' processing of various precursor tRNAs. Initiates hydrolysis at the 3'-terminus of an RNA molecule and releases 5'-mononucleotides.</text>
</comment>
<dbReference type="InterPro" id="IPR006292">
    <property type="entry name" value="RNase_D"/>
</dbReference>
<keyword evidence="10" id="KW-1185">Reference proteome</keyword>
<evidence type="ECO:0000313" key="9">
    <source>
        <dbReference type="EMBL" id="QTU85035.1"/>
    </source>
</evidence>
<dbReference type="SUPFAM" id="SSF53098">
    <property type="entry name" value="Ribonuclease H-like"/>
    <property type="match status" value="1"/>
</dbReference>
<comment type="cofactor">
    <cofactor evidence="6">
        <name>a divalent metal cation</name>
        <dbReference type="ChEBI" id="CHEBI:60240"/>
    </cofactor>
</comment>
<dbReference type="PROSITE" id="PS50967">
    <property type="entry name" value="HRDC"/>
    <property type="match status" value="1"/>
</dbReference>
<evidence type="ECO:0000256" key="6">
    <source>
        <dbReference type="HAMAP-Rule" id="MF_01899"/>
    </source>
</evidence>
<dbReference type="EMBL" id="WPCR01000003">
    <property type="protein sequence ID" value="NHM13663.1"/>
    <property type="molecule type" value="Genomic_DNA"/>
</dbReference>
<dbReference type="CDD" id="cd06142">
    <property type="entry name" value="RNaseD_exo"/>
    <property type="match status" value="1"/>
</dbReference>
<evidence type="ECO:0000259" key="7">
    <source>
        <dbReference type="PROSITE" id="PS50967"/>
    </source>
</evidence>
<protein>
    <recommendedName>
        <fullName evidence="6">Ribonuclease D</fullName>
        <shortName evidence="6">RNase D</shortName>
        <ecNumber evidence="6">3.1.13.5</ecNumber>
    </recommendedName>
</protein>
<dbReference type="InterPro" id="IPR044876">
    <property type="entry name" value="HRDC_dom_sf"/>
</dbReference>
<dbReference type="GO" id="GO:0000166">
    <property type="term" value="F:nucleotide binding"/>
    <property type="evidence" value="ECO:0007669"/>
    <property type="project" value="InterPro"/>
</dbReference>
<name>A0A9E6MRU6_9ACTN</name>
<dbReference type="GO" id="GO:0005737">
    <property type="term" value="C:cytoplasm"/>
    <property type="evidence" value="ECO:0007669"/>
    <property type="project" value="UniProtKB-SubCell"/>
</dbReference>
<dbReference type="HAMAP" id="MF_01899">
    <property type="entry name" value="RNase_D"/>
    <property type="match status" value="1"/>
</dbReference>
<dbReference type="Gene3D" id="3.30.420.10">
    <property type="entry name" value="Ribonuclease H-like superfamily/Ribonuclease H"/>
    <property type="match status" value="1"/>
</dbReference>
<evidence type="ECO:0000256" key="2">
    <source>
        <dbReference type="ARBA" id="ARBA00022694"/>
    </source>
</evidence>
<dbReference type="Proteomes" id="UP000671910">
    <property type="component" value="Chromosome"/>
</dbReference>
<proteinExistence type="inferred from homology"/>
<dbReference type="InterPro" id="IPR010997">
    <property type="entry name" value="HRDC-like_sf"/>
</dbReference>
<keyword evidence="2 6" id="KW-0819">tRNA processing</keyword>
<keyword evidence="3 6" id="KW-0540">Nuclease</keyword>
<dbReference type="GO" id="GO:0042780">
    <property type="term" value="P:tRNA 3'-end processing"/>
    <property type="evidence" value="ECO:0007669"/>
    <property type="project" value="UniProtKB-UniRule"/>
</dbReference>